<keyword evidence="1" id="KW-0812">Transmembrane</keyword>
<feature type="transmembrane region" description="Helical" evidence="1">
    <location>
        <begin position="12"/>
        <end position="33"/>
    </location>
</feature>
<comment type="caution">
    <text evidence="2">The sequence shown here is derived from an EMBL/GenBank/DDBJ whole genome shotgun (WGS) entry which is preliminary data.</text>
</comment>
<sequence>MPVAALTLKEDFSWSIEVAIWLTAIVTTAVVLWPW</sequence>
<dbReference type="AlphaFoldDB" id="A0A7W7NZ82"/>
<proteinExistence type="predicted"/>
<evidence type="ECO:0000313" key="3">
    <source>
        <dbReference type="Proteomes" id="UP000555448"/>
    </source>
</evidence>
<organism evidence="2 3">
    <name type="scientific">Novosphingobium chloroacetimidivorans</name>
    <dbReference type="NCBI Taxonomy" id="1428314"/>
    <lineage>
        <taxon>Bacteria</taxon>
        <taxon>Pseudomonadati</taxon>
        <taxon>Pseudomonadota</taxon>
        <taxon>Alphaproteobacteria</taxon>
        <taxon>Sphingomonadales</taxon>
        <taxon>Sphingomonadaceae</taxon>
        <taxon>Novosphingobium</taxon>
    </lineage>
</organism>
<dbReference type="EMBL" id="JACHLR010000039">
    <property type="protein sequence ID" value="MBB4860962.1"/>
    <property type="molecule type" value="Genomic_DNA"/>
</dbReference>
<dbReference type="Proteomes" id="UP000555448">
    <property type="component" value="Unassembled WGS sequence"/>
</dbReference>
<evidence type="ECO:0000256" key="1">
    <source>
        <dbReference type="SAM" id="Phobius"/>
    </source>
</evidence>
<protein>
    <submittedName>
        <fullName evidence="2">Uncharacterized protein</fullName>
    </submittedName>
</protein>
<keyword evidence="1" id="KW-0472">Membrane</keyword>
<evidence type="ECO:0000313" key="2">
    <source>
        <dbReference type="EMBL" id="MBB4860962.1"/>
    </source>
</evidence>
<accession>A0A7W7NZ82</accession>
<reference evidence="2 3" key="1">
    <citation type="submission" date="2020-08" db="EMBL/GenBank/DDBJ databases">
        <title>Functional genomics of gut bacteria from endangered species of beetles.</title>
        <authorList>
            <person name="Carlos-Shanley C."/>
        </authorList>
    </citation>
    <scope>NUCLEOTIDE SEQUENCE [LARGE SCALE GENOMIC DNA]</scope>
    <source>
        <strain evidence="2 3">S00245</strain>
    </source>
</reference>
<gene>
    <name evidence="2" type="ORF">HNO88_004308</name>
</gene>
<name>A0A7W7NZ82_9SPHN</name>
<keyword evidence="3" id="KW-1185">Reference proteome</keyword>
<keyword evidence="1" id="KW-1133">Transmembrane helix</keyword>